<protein>
    <submittedName>
        <fullName evidence="1">Uncharacterized protein</fullName>
    </submittedName>
</protein>
<dbReference type="RefSeq" id="WP_072576420.1">
    <property type="nucleotide sequence ID" value="NZ_LWHB01000071.1"/>
</dbReference>
<dbReference type="EMBL" id="UHIC01000001">
    <property type="protein sequence ID" value="SUO94146.1"/>
    <property type="molecule type" value="Genomic_DNA"/>
</dbReference>
<reference evidence="1 2" key="1">
    <citation type="submission" date="2018-06" db="EMBL/GenBank/DDBJ databases">
        <authorList>
            <consortium name="Pathogen Informatics"/>
            <person name="Doyle S."/>
        </authorList>
    </citation>
    <scope>NUCLEOTIDE SEQUENCE [LARGE SCALE GENOMIC DNA]</scope>
    <source>
        <strain evidence="1 2">NCTC13337</strain>
    </source>
</reference>
<sequence length="82" mass="9954">MDYYLSKNCSNICDYNQYKDEINEITKFYYNKIKYELELINRKNISLYKGKANFFSHSKNPSYFIIAFGWDEDKKIIIILDI</sequence>
<keyword evidence="2" id="KW-1185">Reference proteome</keyword>
<evidence type="ECO:0000313" key="1">
    <source>
        <dbReference type="EMBL" id="SUO94146.1"/>
    </source>
</evidence>
<evidence type="ECO:0000313" key="2">
    <source>
        <dbReference type="Proteomes" id="UP000254601"/>
    </source>
</evidence>
<proteinExistence type="predicted"/>
<gene>
    <name evidence="1" type="ORF">NCTC13337_00591</name>
</gene>
<dbReference type="Proteomes" id="UP000254601">
    <property type="component" value="Unassembled WGS sequence"/>
</dbReference>
<accession>A0A380MQ08</accession>
<name>A0A380MQ08_9GAMM</name>
<organism evidence="1 2">
    <name type="scientific">Suttonella ornithocola</name>
    <dbReference type="NCBI Taxonomy" id="279832"/>
    <lineage>
        <taxon>Bacteria</taxon>
        <taxon>Pseudomonadati</taxon>
        <taxon>Pseudomonadota</taxon>
        <taxon>Gammaproteobacteria</taxon>
        <taxon>Cardiobacteriales</taxon>
        <taxon>Cardiobacteriaceae</taxon>
        <taxon>Suttonella</taxon>
    </lineage>
</organism>
<dbReference type="AlphaFoldDB" id="A0A380MQ08"/>